<keyword evidence="8" id="KW-1185">Reference proteome</keyword>
<evidence type="ECO:0000259" key="6">
    <source>
        <dbReference type="Pfam" id="PF17681"/>
    </source>
</evidence>
<comment type="similarity">
    <text evidence="5">Belongs to the TUBGCP family.</text>
</comment>
<dbReference type="InterPro" id="IPR041470">
    <property type="entry name" value="GCP_N"/>
</dbReference>
<dbReference type="GO" id="GO:0000930">
    <property type="term" value="C:gamma-tubulin complex"/>
    <property type="evidence" value="ECO:0007669"/>
    <property type="project" value="TreeGrafter"/>
</dbReference>
<dbReference type="Proteomes" id="UP000762676">
    <property type="component" value="Unassembled WGS sequence"/>
</dbReference>
<evidence type="ECO:0000313" key="8">
    <source>
        <dbReference type="Proteomes" id="UP000762676"/>
    </source>
</evidence>
<dbReference type="GO" id="GO:0007020">
    <property type="term" value="P:microtubule nucleation"/>
    <property type="evidence" value="ECO:0007669"/>
    <property type="project" value="InterPro"/>
</dbReference>
<evidence type="ECO:0000256" key="2">
    <source>
        <dbReference type="ARBA" id="ARBA00022490"/>
    </source>
</evidence>
<dbReference type="PANTHER" id="PTHR19302:SF27">
    <property type="entry name" value="GAMMA-TUBULIN COMPLEX COMPONENT 4"/>
    <property type="match status" value="1"/>
</dbReference>
<keyword evidence="4 5" id="KW-0206">Cytoskeleton</keyword>
<reference evidence="7 8" key="1">
    <citation type="journal article" date="2021" name="Elife">
        <title>Chloroplast acquisition without the gene transfer in kleptoplastic sea slugs, Plakobranchus ocellatus.</title>
        <authorList>
            <person name="Maeda T."/>
            <person name="Takahashi S."/>
            <person name="Yoshida T."/>
            <person name="Shimamura S."/>
            <person name="Takaki Y."/>
            <person name="Nagai Y."/>
            <person name="Toyoda A."/>
            <person name="Suzuki Y."/>
            <person name="Arimoto A."/>
            <person name="Ishii H."/>
            <person name="Satoh N."/>
            <person name="Nishiyama T."/>
            <person name="Hasebe M."/>
            <person name="Maruyama T."/>
            <person name="Minagawa J."/>
            <person name="Obokata J."/>
            <person name="Shigenobu S."/>
        </authorList>
    </citation>
    <scope>NUCLEOTIDE SEQUENCE [LARGE SCALE GENOMIC DNA]</scope>
</reference>
<protein>
    <recommendedName>
        <fullName evidence="5">Gamma-tubulin complex component</fullName>
    </recommendedName>
</protein>
<sequence length="163" mass="18634">MLHELLLALSGHYGGAFKHTNEGIKVVPNLPFMPSSEVAVLNQLCKLGTYYKDFRDFIQHYGSGILSHQTPGTEDLYGLYVKCVCQGLDSVLEDYRTSLQELEQEVLQDAHLPVSHFSYKLQKSVLHYPRKKYIEENRREETALSNANPRLERVSYGVVQENC</sequence>
<keyword evidence="2 5" id="KW-0963">Cytoplasm</keyword>
<dbReference type="AlphaFoldDB" id="A0AAV4FNH4"/>
<dbReference type="Pfam" id="PF17681">
    <property type="entry name" value="GCP_N_terminal"/>
    <property type="match status" value="1"/>
</dbReference>
<organism evidence="7 8">
    <name type="scientific">Elysia marginata</name>
    <dbReference type="NCBI Taxonomy" id="1093978"/>
    <lineage>
        <taxon>Eukaryota</taxon>
        <taxon>Metazoa</taxon>
        <taxon>Spiralia</taxon>
        <taxon>Lophotrochozoa</taxon>
        <taxon>Mollusca</taxon>
        <taxon>Gastropoda</taxon>
        <taxon>Heterobranchia</taxon>
        <taxon>Euthyneura</taxon>
        <taxon>Panpulmonata</taxon>
        <taxon>Sacoglossa</taxon>
        <taxon>Placobranchoidea</taxon>
        <taxon>Plakobranchidae</taxon>
        <taxon>Elysia</taxon>
    </lineage>
</organism>
<comment type="subcellular location">
    <subcellularLocation>
        <location evidence="1 5">Cytoplasm</location>
        <location evidence="1 5">Cytoskeleton</location>
        <location evidence="1 5">Microtubule organizing center</location>
    </subcellularLocation>
</comment>
<keyword evidence="3 5" id="KW-0493">Microtubule</keyword>
<dbReference type="GO" id="GO:0000922">
    <property type="term" value="C:spindle pole"/>
    <property type="evidence" value="ECO:0007669"/>
    <property type="project" value="InterPro"/>
</dbReference>
<dbReference type="GO" id="GO:0005874">
    <property type="term" value="C:microtubule"/>
    <property type="evidence" value="ECO:0007669"/>
    <property type="project" value="UniProtKB-KW"/>
</dbReference>
<gene>
    <name evidence="7" type="ORF">ElyMa_005755600</name>
</gene>
<dbReference type="GO" id="GO:0043015">
    <property type="term" value="F:gamma-tubulin binding"/>
    <property type="evidence" value="ECO:0007669"/>
    <property type="project" value="InterPro"/>
</dbReference>
<dbReference type="InterPro" id="IPR007259">
    <property type="entry name" value="GCP"/>
</dbReference>
<dbReference type="GO" id="GO:0051011">
    <property type="term" value="F:microtubule minus-end binding"/>
    <property type="evidence" value="ECO:0007669"/>
    <property type="project" value="TreeGrafter"/>
</dbReference>
<dbReference type="PANTHER" id="PTHR19302">
    <property type="entry name" value="GAMMA TUBULIN COMPLEX PROTEIN"/>
    <property type="match status" value="1"/>
</dbReference>
<dbReference type="GO" id="GO:0000278">
    <property type="term" value="P:mitotic cell cycle"/>
    <property type="evidence" value="ECO:0007669"/>
    <property type="project" value="TreeGrafter"/>
</dbReference>
<evidence type="ECO:0000256" key="1">
    <source>
        <dbReference type="ARBA" id="ARBA00004267"/>
    </source>
</evidence>
<dbReference type="GO" id="GO:0051225">
    <property type="term" value="P:spindle assembly"/>
    <property type="evidence" value="ECO:0007669"/>
    <property type="project" value="TreeGrafter"/>
</dbReference>
<evidence type="ECO:0000256" key="5">
    <source>
        <dbReference type="RuleBase" id="RU363050"/>
    </source>
</evidence>
<evidence type="ECO:0000256" key="3">
    <source>
        <dbReference type="ARBA" id="ARBA00022701"/>
    </source>
</evidence>
<proteinExistence type="inferred from homology"/>
<dbReference type="EMBL" id="BMAT01011530">
    <property type="protein sequence ID" value="GFR74501.1"/>
    <property type="molecule type" value="Genomic_DNA"/>
</dbReference>
<dbReference type="GO" id="GO:0051321">
    <property type="term" value="P:meiotic cell cycle"/>
    <property type="evidence" value="ECO:0007669"/>
    <property type="project" value="TreeGrafter"/>
</dbReference>
<dbReference type="GO" id="GO:0031122">
    <property type="term" value="P:cytoplasmic microtubule organization"/>
    <property type="evidence" value="ECO:0007669"/>
    <property type="project" value="TreeGrafter"/>
</dbReference>
<name>A0AAV4FNH4_9GAST</name>
<feature type="domain" description="Gamma tubulin complex component protein N-terminal" evidence="6">
    <location>
        <begin position="2"/>
        <end position="124"/>
    </location>
</feature>
<accession>A0AAV4FNH4</accession>
<comment type="caution">
    <text evidence="7">The sequence shown here is derived from an EMBL/GenBank/DDBJ whole genome shotgun (WGS) entry which is preliminary data.</text>
</comment>
<evidence type="ECO:0000256" key="4">
    <source>
        <dbReference type="ARBA" id="ARBA00023212"/>
    </source>
</evidence>
<evidence type="ECO:0000313" key="7">
    <source>
        <dbReference type="EMBL" id="GFR74501.1"/>
    </source>
</evidence>